<evidence type="ECO:0000313" key="2">
    <source>
        <dbReference type="Proteomes" id="UP001163603"/>
    </source>
</evidence>
<dbReference type="Proteomes" id="UP001163603">
    <property type="component" value="Chromosome 14"/>
</dbReference>
<proteinExistence type="predicted"/>
<protein>
    <submittedName>
        <fullName evidence="1">Uncharacterized protein</fullName>
    </submittedName>
</protein>
<reference evidence="2" key="1">
    <citation type="journal article" date="2023" name="G3 (Bethesda)">
        <title>Genome assembly and association tests identify interacting loci associated with vigor, precocity, and sex in interspecific pistachio rootstocks.</title>
        <authorList>
            <person name="Palmer W."/>
            <person name="Jacygrad E."/>
            <person name="Sagayaradj S."/>
            <person name="Cavanaugh K."/>
            <person name="Han R."/>
            <person name="Bertier L."/>
            <person name="Beede B."/>
            <person name="Kafkas S."/>
            <person name="Golino D."/>
            <person name="Preece J."/>
            <person name="Michelmore R."/>
        </authorList>
    </citation>
    <scope>NUCLEOTIDE SEQUENCE [LARGE SCALE GENOMIC DNA]</scope>
</reference>
<accession>A0ACC0X8R2</accession>
<evidence type="ECO:0000313" key="1">
    <source>
        <dbReference type="EMBL" id="KAJ0011450.1"/>
    </source>
</evidence>
<organism evidence="1 2">
    <name type="scientific">Pistacia integerrima</name>
    <dbReference type="NCBI Taxonomy" id="434235"/>
    <lineage>
        <taxon>Eukaryota</taxon>
        <taxon>Viridiplantae</taxon>
        <taxon>Streptophyta</taxon>
        <taxon>Embryophyta</taxon>
        <taxon>Tracheophyta</taxon>
        <taxon>Spermatophyta</taxon>
        <taxon>Magnoliopsida</taxon>
        <taxon>eudicotyledons</taxon>
        <taxon>Gunneridae</taxon>
        <taxon>Pentapetalae</taxon>
        <taxon>rosids</taxon>
        <taxon>malvids</taxon>
        <taxon>Sapindales</taxon>
        <taxon>Anacardiaceae</taxon>
        <taxon>Pistacia</taxon>
    </lineage>
</organism>
<keyword evidence="2" id="KW-1185">Reference proteome</keyword>
<dbReference type="EMBL" id="CM047749">
    <property type="protein sequence ID" value="KAJ0011450.1"/>
    <property type="molecule type" value="Genomic_DNA"/>
</dbReference>
<gene>
    <name evidence="1" type="ORF">Pint_33718</name>
</gene>
<sequence length="82" mass="8864">MAWRSAGSLSRSLSRVTSLRSPPPMARLRPPQAASRQQARRFPFANSRNFAELGCTASFLPLNGLAPAVCFTTLLSINAGIF</sequence>
<comment type="caution">
    <text evidence="1">The sequence shown here is derived from an EMBL/GenBank/DDBJ whole genome shotgun (WGS) entry which is preliminary data.</text>
</comment>
<name>A0ACC0X8R2_9ROSI</name>